<sequence length="680" mass="74775">MRVATDIGGTFTDLVYLDEHGKIGTAKSDTTPPHFEQGVIQVIQKAGIDPLEIATFIHGTTVIINALTERKGVKTGLITTKGFRDVLEIARGNRPDLFNVRYQKPTPFVARFLRKEVSERINYKGEVMTELAVEEVKATVEQLRAEGVEAIAVSFLHAYANPIHEKLAVEAIREIWPEVAVTASHEVTKEWREYERTSTAVLNSYVKPIAKSYIDKLSNHLHDIGLDGNKYIMQSNSGTTTFEQSKETPINMVESGPVAGIFGSAILGQILGEENIIAFDIGGTTAKCSLIDKGEVKVTTEYRIEKDERNAGYPIKVPVVDIVEIGNGGGSIAWIDGAGSLKVGPQSAGALPGPVAYGRGGESPTTTDANLVTGRLSPANFQNEVNMEAVKQAIDEKIAKHFGISVEEAALGIIRIANSNMLNALKLISIRKGYDPREFSLVAFGGGGPMHALALAKELGVKKVIIPIAASVFSAWGMLMTDLRHDYIQTYIRRMNGLNQEELNREWSQLEKEATDQYEREGIAADQVLFVRYADIRYVGQEHAVKVPVPNGLMDAKAIEEVIYRFHDLHEQHYTFKLEHAPTEIVNLHLTAFGMVQKPRIASLGRQGDNSEEARKEVRPVLFEEYGWIDTTVYDRELLNAGSAVKGPAIVEEPSSSTVIYPGQHLIVDEYGNLIITTGV</sequence>
<dbReference type="InterPro" id="IPR043129">
    <property type="entry name" value="ATPase_NBD"/>
</dbReference>
<protein>
    <submittedName>
        <fullName evidence="4">5-oxoprolinase</fullName>
    </submittedName>
</protein>
<dbReference type="GO" id="GO:0006749">
    <property type="term" value="P:glutathione metabolic process"/>
    <property type="evidence" value="ECO:0007669"/>
    <property type="project" value="TreeGrafter"/>
</dbReference>
<gene>
    <name evidence="4" type="ORF">BPA01_29460</name>
</gene>
<evidence type="ECO:0000313" key="4">
    <source>
        <dbReference type="EMBL" id="GEB33366.1"/>
    </source>
</evidence>
<proteinExistence type="predicted"/>
<dbReference type="Pfam" id="PF05378">
    <property type="entry name" value="Hydant_A_N"/>
    <property type="match status" value="1"/>
</dbReference>
<dbReference type="InterPro" id="IPR049517">
    <property type="entry name" value="ACX-like_C"/>
</dbReference>
<comment type="caution">
    <text evidence="4">The sequence shown here is derived from an EMBL/GenBank/DDBJ whole genome shotgun (WGS) entry which is preliminary data.</text>
</comment>
<accession>A0A4Y3PMZ4</accession>
<dbReference type="InterPro" id="IPR002821">
    <property type="entry name" value="Hydantoinase_A"/>
</dbReference>
<feature type="domain" description="Hydantoinase A/oxoprolinase" evidence="1">
    <location>
        <begin position="196"/>
        <end position="486"/>
    </location>
</feature>
<dbReference type="GO" id="GO:0005829">
    <property type="term" value="C:cytosol"/>
    <property type="evidence" value="ECO:0007669"/>
    <property type="project" value="TreeGrafter"/>
</dbReference>
<dbReference type="PANTHER" id="PTHR11365">
    <property type="entry name" value="5-OXOPROLINASE RELATED"/>
    <property type="match status" value="1"/>
</dbReference>
<evidence type="ECO:0000259" key="3">
    <source>
        <dbReference type="Pfam" id="PF19278"/>
    </source>
</evidence>
<keyword evidence="5" id="KW-1185">Reference proteome</keyword>
<organism evidence="4 5">
    <name type="scientific">Brevibacillus parabrevis</name>
    <dbReference type="NCBI Taxonomy" id="54914"/>
    <lineage>
        <taxon>Bacteria</taxon>
        <taxon>Bacillati</taxon>
        <taxon>Bacillota</taxon>
        <taxon>Bacilli</taxon>
        <taxon>Bacillales</taxon>
        <taxon>Paenibacillaceae</taxon>
        <taxon>Brevibacillus</taxon>
    </lineage>
</organism>
<dbReference type="AlphaFoldDB" id="A0A4Y3PMZ4"/>
<name>A0A4Y3PMZ4_BREPA</name>
<feature type="domain" description="Acetophenone carboxylase-like C-terminal" evidence="3">
    <location>
        <begin position="500"/>
        <end position="671"/>
    </location>
</feature>
<dbReference type="GO" id="GO:0017168">
    <property type="term" value="F:5-oxoprolinase (ATP-hydrolyzing) activity"/>
    <property type="evidence" value="ECO:0007669"/>
    <property type="project" value="TreeGrafter"/>
</dbReference>
<reference evidence="4 5" key="1">
    <citation type="submission" date="2019-06" db="EMBL/GenBank/DDBJ databases">
        <title>Whole genome shotgun sequence of Brevibacillus parabrevis NBRC 12334.</title>
        <authorList>
            <person name="Hosoyama A."/>
            <person name="Uohara A."/>
            <person name="Ohji S."/>
            <person name="Ichikawa N."/>
        </authorList>
    </citation>
    <scope>NUCLEOTIDE SEQUENCE [LARGE SCALE GENOMIC DNA]</scope>
    <source>
        <strain evidence="4 5">NBRC 12334</strain>
    </source>
</reference>
<dbReference type="InterPro" id="IPR045079">
    <property type="entry name" value="Oxoprolinase-like"/>
</dbReference>
<dbReference type="GeneID" id="87611107"/>
<evidence type="ECO:0000313" key="5">
    <source>
        <dbReference type="Proteomes" id="UP000316882"/>
    </source>
</evidence>
<evidence type="ECO:0000259" key="1">
    <source>
        <dbReference type="Pfam" id="PF01968"/>
    </source>
</evidence>
<dbReference type="Pfam" id="PF19278">
    <property type="entry name" value="Hydant_A_C"/>
    <property type="match status" value="1"/>
</dbReference>
<dbReference type="RefSeq" id="WP_122963697.1">
    <property type="nucleotide sequence ID" value="NZ_BJMH01000013.1"/>
</dbReference>
<dbReference type="SUPFAM" id="SSF53067">
    <property type="entry name" value="Actin-like ATPase domain"/>
    <property type="match status" value="1"/>
</dbReference>
<dbReference type="Proteomes" id="UP000316882">
    <property type="component" value="Unassembled WGS sequence"/>
</dbReference>
<dbReference type="InterPro" id="IPR008040">
    <property type="entry name" value="Hydant_A_N"/>
</dbReference>
<dbReference type="PANTHER" id="PTHR11365:SF23">
    <property type="entry name" value="HYPOTHETICAL 5-OXOPROLINASE (EUROFUNG)-RELATED"/>
    <property type="match status" value="1"/>
</dbReference>
<evidence type="ECO:0000259" key="2">
    <source>
        <dbReference type="Pfam" id="PF05378"/>
    </source>
</evidence>
<dbReference type="Pfam" id="PF01968">
    <property type="entry name" value="Hydantoinase_A"/>
    <property type="match status" value="1"/>
</dbReference>
<dbReference type="EMBL" id="BJMH01000013">
    <property type="protein sequence ID" value="GEB33366.1"/>
    <property type="molecule type" value="Genomic_DNA"/>
</dbReference>
<feature type="domain" description="Hydantoinase/oxoprolinase N-terminal" evidence="2">
    <location>
        <begin position="2"/>
        <end position="175"/>
    </location>
</feature>